<feature type="compositionally biased region" description="Polar residues" evidence="1">
    <location>
        <begin position="188"/>
        <end position="207"/>
    </location>
</feature>
<organism evidence="2 3">
    <name type="scientific">Fusarium torreyae</name>
    <dbReference type="NCBI Taxonomy" id="1237075"/>
    <lineage>
        <taxon>Eukaryota</taxon>
        <taxon>Fungi</taxon>
        <taxon>Dikarya</taxon>
        <taxon>Ascomycota</taxon>
        <taxon>Pezizomycotina</taxon>
        <taxon>Sordariomycetes</taxon>
        <taxon>Hypocreomycetidae</taxon>
        <taxon>Hypocreales</taxon>
        <taxon>Nectriaceae</taxon>
        <taxon>Fusarium</taxon>
    </lineage>
</organism>
<feature type="compositionally biased region" description="Polar residues" evidence="1">
    <location>
        <begin position="259"/>
        <end position="269"/>
    </location>
</feature>
<evidence type="ECO:0000313" key="2">
    <source>
        <dbReference type="EMBL" id="KAJ4247510.1"/>
    </source>
</evidence>
<evidence type="ECO:0000313" key="3">
    <source>
        <dbReference type="Proteomes" id="UP001152049"/>
    </source>
</evidence>
<gene>
    <name evidence="2" type="ORF">NW762_013187</name>
</gene>
<keyword evidence="3" id="KW-1185">Reference proteome</keyword>
<evidence type="ECO:0000256" key="1">
    <source>
        <dbReference type="SAM" id="MobiDB-lite"/>
    </source>
</evidence>
<proteinExistence type="predicted"/>
<comment type="caution">
    <text evidence="2">The sequence shown here is derived from an EMBL/GenBank/DDBJ whole genome shotgun (WGS) entry which is preliminary data.</text>
</comment>
<dbReference type="EMBL" id="JAOQAZ010000039">
    <property type="protein sequence ID" value="KAJ4247510.1"/>
    <property type="molecule type" value="Genomic_DNA"/>
</dbReference>
<name>A0A9W8VAS1_9HYPO</name>
<feature type="compositionally biased region" description="Basic and acidic residues" evidence="1">
    <location>
        <begin position="151"/>
        <end position="168"/>
    </location>
</feature>
<feature type="compositionally biased region" description="Low complexity" evidence="1">
    <location>
        <begin position="80"/>
        <end position="91"/>
    </location>
</feature>
<feature type="region of interest" description="Disordered" evidence="1">
    <location>
        <begin position="76"/>
        <end position="269"/>
    </location>
</feature>
<accession>A0A9W8VAS1</accession>
<dbReference type="AlphaFoldDB" id="A0A9W8VAS1"/>
<sequence length="269" mass="29855">MSSFYRPSTKSTAQAATAKLTRAERAAQEESNLNILRASIERTLWCLDPDCDLTAQLNETMLAIRRHSLATLLSEKPNKSRLASPPDSPRLSLDDDSGMPDQIFESSSPLHRGQLPRRVKRRSGRVASLASEHGSPLRRDRMSRAGSITNLRRDQILPSIEKDSDHTSENTGSAMISTVGDTLEKEPSTTTKATSDMETCPEDNQSPTKKRPAADEIEVLPIRKRRAEDDDDSEVSPTKKRAVDDNNEPSPVGKRVRTWLSQLTGGYME</sequence>
<feature type="compositionally biased region" description="Basic residues" evidence="1">
    <location>
        <begin position="114"/>
        <end position="124"/>
    </location>
</feature>
<feature type="compositionally biased region" description="Polar residues" evidence="1">
    <location>
        <begin position="169"/>
        <end position="180"/>
    </location>
</feature>
<protein>
    <submittedName>
        <fullName evidence="2">Uncharacterized protein</fullName>
    </submittedName>
</protein>
<reference evidence="2" key="1">
    <citation type="submission" date="2022-09" db="EMBL/GenBank/DDBJ databases">
        <title>Fusarium specimens isolated from Avocado Roots.</title>
        <authorList>
            <person name="Stajich J."/>
            <person name="Roper C."/>
            <person name="Heimlech-Rivalta G."/>
        </authorList>
    </citation>
    <scope>NUCLEOTIDE SEQUENCE</scope>
    <source>
        <strain evidence="2">CF00136</strain>
    </source>
</reference>
<dbReference type="Proteomes" id="UP001152049">
    <property type="component" value="Unassembled WGS sequence"/>
</dbReference>
<dbReference type="OrthoDB" id="4991232at2759"/>